<comment type="caution">
    <text evidence="1">The sequence shown here is derived from an EMBL/GenBank/DDBJ whole genome shotgun (WGS) entry which is preliminary data.</text>
</comment>
<protein>
    <submittedName>
        <fullName evidence="1">Uncharacterized protein</fullName>
    </submittedName>
</protein>
<dbReference type="RefSeq" id="WP_202994787.1">
    <property type="nucleotide sequence ID" value="NZ_JAENHO010000008.1"/>
</dbReference>
<evidence type="ECO:0000313" key="1">
    <source>
        <dbReference type="EMBL" id="MBL7258151.1"/>
    </source>
</evidence>
<proteinExistence type="predicted"/>
<gene>
    <name evidence="1" type="ORF">JKJ07_27975</name>
</gene>
<reference evidence="1 2" key="1">
    <citation type="submission" date="2021-01" db="EMBL/GenBank/DDBJ databases">
        <title>Actinoplanes sp. nov. LDG1-01 isolated from lichen.</title>
        <authorList>
            <person name="Saeng-In P."/>
            <person name="Phongsopitanun W."/>
            <person name="Kanchanasin P."/>
            <person name="Yuki M."/>
            <person name="Kudo T."/>
            <person name="Ohkuma M."/>
            <person name="Tanasupawat S."/>
        </authorList>
    </citation>
    <scope>NUCLEOTIDE SEQUENCE [LARGE SCALE GENOMIC DNA]</scope>
    <source>
        <strain evidence="1 2">LDG1-01</strain>
    </source>
</reference>
<evidence type="ECO:0000313" key="2">
    <source>
        <dbReference type="Proteomes" id="UP000598996"/>
    </source>
</evidence>
<dbReference type="EMBL" id="JAENHO010000008">
    <property type="protein sequence ID" value="MBL7258151.1"/>
    <property type="molecule type" value="Genomic_DNA"/>
</dbReference>
<name>A0ABS1VUL6_9ACTN</name>
<accession>A0ABS1VUL6</accession>
<sequence length="407" mass="44050">MPVSKKRKSKKSVKQRAYAIKRAKELDAGITTAEVNRLRRIRLAAPSASALVAELTTVAETSHGSALQDELCKRLGAILSEGEGRPLDQFFRASDFAVALVDAAAGPLRSGDADAAAWRVLDASVQILPGELLEAADDQLPDVENLLADPERRSAPEPLSLAGQAQWTRDRYGSRFAVTAPFETPGSPPRWYLWDVDACTFVPVTVFSGFFGSPEEALAAWQSGVGSVAAGDARWTDIDDALLLNDILPREEGHMALGGETADQFAEYYRCRRLAEELLDPARKVPAVVDRPANPEPSEFAARYGERDVTELAEALAELWGGITPSLFRTCSPHRVAYVALAAHDEFGPDFAAEVLELLPDWVTWIAECSGLGPDLTARSLAYATGKPHPDLGSIPRDMDTQAVVVE</sequence>
<keyword evidence="2" id="KW-1185">Reference proteome</keyword>
<dbReference type="Proteomes" id="UP000598996">
    <property type="component" value="Unassembled WGS sequence"/>
</dbReference>
<organism evidence="1 2">
    <name type="scientific">Paractinoplanes lichenicola</name>
    <dbReference type="NCBI Taxonomy" id="2802976"/>
    <lineage>
        <taxon>Bacteria</taxon>
        <taxon>Bacillati</taxon>
        <taxon>Actinomycetota</taxon>
        <taxon>Actinomycetes</taxon>
        <taxon>Micromonosporales</taxon>
        <taxon>Micromonosporaceae</taxon>
        <taxon>Paractinoplanes</taxon>
    </lineage>
</organism>